<sequence>MNRRKKKKQETDYVAFVSKWVGSIQWRNFPAAGKACWMLLPKRHRLWLKILIPVVLVIAFIPLPKLNSTQQPSQEQRISIDVNTVGLSEQLSSENSAPKSKQWHQYIVQKGDTLAAVFRNNDLSMADLGALVKIEGSDKPLSHIKRGQLVRYKLNKQGELDILQLEKNDKSVMFFRMSNGSFGRSK</sequence>
<organism evidence="3 4">
    <name type="scientific">Vibrio eleionomae</name>
    <dbReference type="NCBI Taxonomy" id="2653505"/>
    <lineage>
        <taxon>Bacteria</taxon>
        <taxon>Pseudomonadati</taxon>
        <taxon>Pseudomonadota</taxon>
        <taxon>Gammaproteobacteria</taxon>
        <taxon>Vibrionales</taxon>
        <taxon>Vibrionaceae</taxon>
        <taxon>Vibrio</taxon>
    </lineage>
</organism>
<reference evidence="3 4" key="1">
    <citation type="submission" date="2019-10" db="EMBL/GenBank/DDBJ databases">
        <title>Vibrio sp. nov. isolated from a shrimp pond.</title>
        <authorList>
            <person name="Gomez-Gil B."/>
            <person name="Enciso-Ibarra J."/>
            <person name="Enciso-Ibarra K."/>
            <person name="Bolan-Mejia C."/>
        </authorList>
    </citation>
    <scope>NUCLEOTIDE SEQUENCE [LARGE SCALE GENOMIC DNA]</scope>
    <source>
        <strain evidence="3 4">CAIM 722</strain>
    </source>
</reference>
<dbReference type="Gene3D" id="3.10.450.350">
    <property type="match status" value="1"/>
</dbReference>
<dbReference type="InterPro" id="IPR007340">
    <property type="entry name" value="LysM_Opacity-associatedA"/>
</dbReference>
<dbReference type="RefSeq" id="WP_161153662.1">
    <property type="nucleotide sequence ID" value="NZ_WEKT01000004.1"/>
</dbReference>
<feature type="transmembrane region" description="Helical" evidence="1">
    <location>
        <begin position="46"/>
        <end position="63"/>
    </location>
</feature>
<feature type="domain" description="Opacity-associated protein A LysM-like" evidence="2">
    <location>
        <begin position="102"/>
        <end position="186"/>
    </location>
</feature>
<dbReference type="Pfam" id="PF04225">
    <property type="entry name" value="LysM_OapA"/>
    <property type="match status" value="1"/>
</dbReference>
<proteinExistence type="predicted"/>
<keyword evidence="1" id="KW-0812">Transmembrane</keyword>
<evidence type="ECO:0000259" key="2">
    <source>
        <dbReference type="Pfam" id="PF04225"/>
    </source>
</evidence>
<evidence type="ECO:0000313" key="3">
    <source>
        <dbReference type="EMBL" id="MZI92361.1"/>
    </source>
</evidence>
<name>A0A7X4RT20_9VIBR</name>
<dbReference type="AlphaFoldDB" id="A0A7X4RT20"/>
<evidence type="ECO:0000313" key="4">
    <source>
        <dbReference type="Proteomes" id="UP000462621"/>
    </source>
</evidence>
<accession>A0A7X4RT20</accession>
<dbReference type="GO" id="GO:0042834">
    <property type="term" value="F:peptidoglycan binding"/>
    <property type="evidence" value="ECO:0007669"/>
    <property type="project" value="InterPro"/>
</dbReference>
<keyword evidence="1" id="KW-1133">Transmembrane helix</keyword>
<keyword evidence="1" id="KW-0472">Membrane</keyword>
<evidence type="ECO:0000256" key="1">
    <source>
        <dbReference type="SAM" id="Phobius"/>
    </source>
</evidence>
<dbReference type="EMBL" id="WEKT01000004">
    <property type="protein sequence ID" value="MZI92361.1"/>
    <property type="molecule type" value="Genomic_DNA"/>
</dbReference>
<protein>
    <submittedName>
        <fullName evidence="3">Lysine transporter LysM</fullName>
    </submittedName>
</protein>
<keyword evidence="4" id="KW-1185">Reference proteome</keyword>
<comment type="caution">
    <text evidence="3">The sequence shown here is derived from an EMBL/GenBank/DDBJ whole genome shotgun (WGS) entry which is preliminary data.</text>
</comment>
<gene>
    <name evidence="3" type="ORF">F9817_03950</name>
</gene>
<dbReference type="Proteomes" id="UP000462621">
    <property type="component" value="Unassembled WGS sequence"/>
</dbReference>